<name>A0A9D1JJ70_9FIRM</name>
<dbReference type="Gene3D" id="1.10.10.10">
    <property type="entry name" value="Winged helix-like DNA-binding domain superfamily/Winged helix DNA-binding domain"/>
    <property type="match status" value="1"/>
</dbReference>
<dbReference type="GO" id="GO:0045892">
    <property type="term" value="P:negative regulation of DNA-templated transcription"/>
    <property type="evidence" value="ECO:0007669"/>
    <property type="project" value="InterPro"/>
</dbReference>
<gene>
    <name evidence="5" type="ORF">IAB44_03880</name>
</gene>
<proteinExistence type="inferred from homology"/>
<evidence type="ECO:0000313" key="5">
    <source>
        <dbReference type="EMBL" id="HIS30677.1"/>
    </source>
</evidence>
<comment type="similarity">
    <text evidence="1">Belongs to the BlaI transcriptional regulatory family.</text>
</comment>
<organism evidence="5 6">
    <name type="scientific">Candidatus Limivivens intestinipullorum</name>
    <dbReference type="NCBI Taxonomy" id="2840858"/>
    <lineage>
        <taxon>Bacteria</taxon>
        <taxon>Bacillati</taxon>
        <taxon>Bacillota</taxon>
        <taxon>Clostridia</taxon>
        <taxon>Lachnospirales</taxon>
        <taxon>Lachnospiraceae</taxon>
        <taxon>Lachnospiraceae incertae sedis</taxon>
        <taxon>Candidatus Limivivens</taxon>
    </lineage>
</organism>
<dbReference type="Proteomes" id="UP000823935">
    <property type="component" value="Unassembled WGS sequence"/>
</dbReference>
<dbReference type="Pfam" id="PF03965">
    <property type="entry name" value="Penicillinase_R"/>
    <property type="match status" value="1"/>
</dbReference>
<evidence type="ECO:0000256" key="3">
    <source>
        <dbReference type="ARBA" id="ARBA00023125"/>
    </source>
</evidence>
<comment type="caution">
    <text evidence="5">The sequence shown here is derived from an EMBL/GenBank/DDBJ whole genome shotgun (WGS) entry which is preliminary data.</text>
</comment>
<dbReference type="InterPro" id="IPR036388">
    <property type="entry name" value="WH-like_DNA-bd_sf"/>
</dbReference>
<keyword evidence="4" id="KW-0804">Transcription</keyword>
<dbReference type="EMBL" id="DVIQ01000022">
    <property type="protein sequence ID" value="HIS30677.1"/>
    <property type="molecule type" value="Genomic_DNA"/>
</dbReference>
<keyword evidence="3" id="KW-0238">DNA-binding</keyword>
<protein>
    <submittedName>
        <fullName evidence="5">BlaI/MecI/CopY family transcriptional regulator</fullName>
    </submittedName>
</protein>
<dbReference type="InterPro" id="IPR005650">
    <property type="entry name" value="BlaI_family"/>
</dbReference>
<evidence type="ECO:0000256" key="4">
    <source>
        <dbReference type="ARBA" id="ARBA00023163"/>
    </source>
</evidence>
<dbReference type="AlphaFoldDB" id="A0A9D1JJ70"/>
<evidence type="ECO:0000313" key="6">
    <source>
        <dbReference type="Proteomes" id="UP000823935"/>
    </source>
</evidence>
<evidence type="ECO:0000256" key="1">
    <source>
        <dbReference type="ARBA" id="ARBA00011046"/>
    </source>
</evidence>
<reference evidence="5" key="2">
    <citation type="journal article" date="2021" name="PeerJ">
        <title>Extensive microbial diversity within the chicken gut microbiome revealed by metagenomics and culture.</title>
        <authorList>
            <person name="Gilroy R."/>
            <person name="Ravi A."/>
            <person name="Getino M."/>
            <person name="Pursley I."/>
            <person name="Horton D.L."/>
            <person name="Alikhan N.F."/>
            <person name="Baker D."/>
            <person name="Gharbi K."/>
            <person name="Hall N."/>
            <person name="Watson M."/>
            <person name="Adriaenssens E.M."/>
            <person name="Foster-Nyarko E."/>
            <person name="Jarju S."/>
            <person name="Secka A."/>
            <person name="Antonio M."/>
            <person name="Oren A."/>
            <person name="Chaudhuri R.R."/>
            <person name="La Ragione R."/>
            <person name="Hildebrand F."/>
            <person name="Pallen M.J."/>
        </authorList>
    </citation>
    <scope>NUCLEOTIDE SEQUENCE</scope>
    <source>
        <strain evidence="5">CHK190-19873</strain>
    </source>
</reference>
<dbReference type="SUPFAM" id="SSF46785">
    <property type="entry name" value="Winged helix' DNA-binding domain"/>
    <property type="match status" value="1"/>
</dbReference>
<dbReference type="Gene3D" id="1.10.4040.10">
    <property type="entry name" value="Penicillinase repressor domain"/>
    <property type="match status" value="1"/>
</dbReference>
<reference evidence="5" key="1">
    <citation type="submission" date="2020-10" db="EMBL/GenBank/DDBJ databases">
        <authorList>
            <person name="Gilroy R."/>
        </authorList>
    </citation>
    <scope>NUCLEOTIDE SEQUENCE</scope>
    <source>
        <strain evidence="5">CHK190-19873</strain>
    </source>
</reference>
<dbReference type="PIRSF" id="PIRSF019455">
    <property type="entry name" value="CopR_AtkY"/>
    <property type="match status" value="1"/>
</dbReference>
<keyword evidence="2" id="KW-0805">Transcription regulation</keyword>
<evidence type="ECO:0000256" key="2">
    <source>
        <dbReference type="ARBA" id="ARBA00023015"/>
    </source>
</evidence>
<accession>A0A9D1JJ70</accession>
<dbReference type="GO" id="GO:0003677">
    <property type="term" value="F:DNA binding"/>
    <property type="evidence" value="ECO:0007669"/>
    <property type="project" value="UniProtKB-KW"/>
</dbReference>
<sequence length="121" mass="14051">MEEQRLCDSEYRFMQIVWEHAPVGSGELVRLCREELGWKKSTTYTVIKKLSEKGYIANENAQVSVQIPREEVQARESNYFVERTFAGSLPGFLAAFLGRKRISEEEARKLKELIDAHRREG</sequence>
<dbReference type="InterPro" id="IPR036390">
    <property type="entry name" value="WH_DNA-bd_sf"/>
</dbReference>